<gene>
    <name evidence="2" type="ORF">FZC84_10635</name>
</gene>
<evidence type="ECO:0000313" key="3">
    <source>
        <dbReference type="Proteomes" id="UP000325182"/>
    </source>
</evidence>
<dbReference type="InterPro" id="IPR012338">
    <property type="entry name" value="Beta-lactam/transpept-like"/>
</dbReference>
<dbReference type="Gene3D" id="3.40.710.10">
    <property type="entry name" value="DD-peptidase/beta-lactamase superfamily"/>
    <property type="match status" value="1"/>
</dbReference>
<evidence type="ECO:0000259" key="1">
    <source>
        <dbReference type="Pfam" id="PF00144"/>
    </source>
</evidence>
<dbReference type="AlphaFoldDB" id="A0A5D4MC62"/>
<accession>A0A5D4MC62</accession>
<name>A0A5D4MC62_9BACI</name>
<keyword evidence="2" id="KW-0378">Hydrolase</keyword>
<proteinExistence type="predicted"/>
<dbReference type="EMBL" id="VTEG01000006">
    <property type="protein sequence ID" value="TYR99211.1"/>
    <property type="molecule type" value="Genomic_DNA"/>
</dbReference>
<feature type="domain" description="Beta-lactamase-related" evidence="1">
    <location>
        <begin position="20"/>
        <end position="284"/>
    </location>
</feature>
<dbReference type="InterPro" id="IPR050789">
    <property type="entry name" value="Diverse_Enzym_Activities"/>
</dbReference>
<dbReference type="PANTHER" id="PTHR43283:SF7">
    <property type="entry name" value="BETA-LACTAMASE-RELATED DOMAIN-CONTAINING PROTEIN"/>
    <property type="match status" value="1"/>
</dbReference>
<sequence>MDKEQLDKLEKKLRGIKVEAFIINQGEKQVFEYIKNNKVKEKPFKVYSITKTIISLMVGVLVDRAMISSIHTPILEYFPEIKNDEDPEKKEITIHHLLTMTSGLNVFGLEGSKNWVDTILRQPLLHEPGTTFQYSSGDSHLLSAIVQKVSGMPVAFFAEEVLFKPLGINEYSWLTDPQGIHNGGYGIRLKPAHLMTLGNLLLNSGRHHANQIISENWIYHMTTPFKETKTEDQGTYGYGYQIWTYKSSHHYQPLDFYCASGIYGQNIFIVPKLELVAVVKSQLQLEDHGLPRIYFKEFLRGLENKMQTI</sequence>
<comment type="caution">
    <text evidence="2">The sequence shown here is derived from an EMBL/GenBank/DDBJ whole genome shotgun (WGS) entry which is preliminary data.</text>
</comment>
<reference evidence="2 3" key="1">
    <citation type="submission" date="2019-08" db="EMBL/GenBank/DDBJ databases">
        <title>Bacillus genomes from the desert of Cuatro Cienegas, Coahuila.</title>
        <authorList>
            <person name="Olmedo-Alvarez G."/>
        </authorList>
    </citation>
    <scope>NUCLEOTIDE SEQUENCE [LARGE SCALE GENOMIC DNA]</scope>
    <source>
        <strain evidence="2 3">CH128b_4D</strain>
    </source>
</reference>
<dbReference type="Proteomes" id="UP000325182">
    <property type="component" value="Unassembled WGS sequence"/>
</dbReference>
<dbReference type="Pfam" id="PF00144">
    <property type="entry name" value="Beta-lactamase"/>
    <property type="match status" value="1"/>
</dbReference>
<dbReference type="PANTHER" id="PTHR43283">
    <property type="entry name" value="BETA-LACTAMASE-RELATED"/>
    <property type="match status" value="1"/>
</dbReference>
<organism evidence="2 3">
    <name type="scientific">Rossellomorea vietnamensis</name>
    <dbReference type="NCBI Taxonomy" id="218284"/>
    <lineage>
        <taxon>Bacteria</taxon>
        <taxon>Bacillati</taxon>
        <taxon>Bacillota</taxon>
        <taxon>Bacilli</taxon>
        <taxon>Bacillales</taxon>
        <taxon>Bacillaceae</taxon>
        <taxon>Rossellomorea</taxon>
    </lineage>
</organism>
<dbReference type="InterPro" id="IPR001466">
    <property type="entry name" value="Beta-lactam-related"/>
</dbReference>
<evidence type="ECO:0000313" key="2">
    <source>
        <dbReference type="EMBL" id="TYR99211.1"/>
    </source>
</evidence>
<protein>
    <submittedName>
        <fullName evidence="2">Serine hydrolase</fullName>
    </submittedName>
</protein>
<dbReference type="RefSeq" id="WP_148953841.1">
    <property type="nucleotide sequence ID" value="NZ_VTEG01000006.1"/>
</dbReference>
<dbReference type="SUPFAM" id="SSF56601">
    <property type="entry name" value="beta-lactamase/transpeptidase-like"/>
    <property type="match status" value="1"/>
</dbReference>
<dbReference type="GO" id="GO:0016787">
    <property type="term" value="F:hydrolase activity"/>
    <property type="evidence" value="ECO:0007669"/>
    <property type="project" value="UniProtKB-KW"/>
</dbReference>